<protein>
    <recommendedName>
        <fullName evidence="1">Putative restriction endonuclease domain-containing protein</fullName>
    </recommendedName>
</protein>
<dbReference type="InterPro" id="IPR012296">
    <property type="entry name" value="Nuclease_put_TT1808"/>
</dbReference>
<name>K9YW57_DACS8</name>
<dbReference type="Pfam" id="PF05685">
    <property type="entry name" value="Uma2"/>
    <property type="match status" value="1"/>
</dbReference>
<dbReference type="SUPFAM" id="SSF52980">
    <property type="entry name" value="Restriction endonuclease-like"/>
    <property type="match status" value="1"/>
</dbReference>
<evidence type="ECO:0000259" key="1">
    <source>
        <dbReference type="Pfam" id="PF05685"/>
    </source>
</evidence>
<dbReference type="STRING" id="13035.Dacsa_2086"/>
<dbReference type="KEGG" id="dsl:Dacsa_2086"/>
<dbReference type="eggNOG" id="COG4636">
    <property type="taxonomic scope" value="Bacteria"/>
</dbReference>
<dbReference type="PANTHER" id="PTHR34107:SF1">
    <property type="entry name" value="SLL0198 PROTEIN"/>
    <property type="match status" value="1"/>
</dbReference>
<dbReference type="Proteomes" id="UP000010482">
    <property type="component" value="Chromosome"/>
</dbReference>
<dbReference type="InterPro" id="IPR008538">
    <property type="entry name" value="Uma2"/>
</dbReference>
<reference evidence="2" key="1">
    <citation type="submission" date="2012-04" db="EMBL/GenBank/DDBJ databases">
        <title>Finished genome of Dactylococcopsis salina PCC 8305.</title>
        <authorList>
            <consortium name="US DOE Joint Genome Institute"/>
            <person name="Gugger M."/>
            <person name="Coursin T."/>
            <person name="Rippka R."/>
            <person name="Tandeau De Marsac N."/>
            <person name="Huntemann M."/>
            <person name="Wei C.-L."/>
            <person name="Han J."/>
            <person name="Detter J.C."/>
            <person name="Han C."/>
            <person name="Tapia R."/>
            <person name="Daligault H."/>
            <person name="Chen A."/>
            <person name="Krypides N."/>
            <person name="Mavromatis K."/>
            <person name="Markowitz V."/>
            <person name="Szeto E."/>
            <person name="Ivanova N."/>
            <person name="Ovchinnikova G."/>
            <person name="Pagani I."/>
            <person name="Pati A."/>
            <person name="Goodwin L."/>
            <person name="Peters L."/>
            <person name="Pitluck S."/>
            <person name="Woyke T."/>
            <person name="Kerfeld C."/>
        </authorList>
    </citation>
    <scope>NUCLEOTIDE SEQUENCE [LARGE SCALE GENOMIC DNA]</scope>
    <source>
        <strain evidence="2">PCC 8305</strain>
    </source>
</reference>
<dbReference type="InterPro" id="IPR011335">
    <property type="entry name" value="Restrct_endonuc-II-like"/>
</dbReference>
<dbReference type="HOGENOM" id="CLU_076312_3_2_3"/>
<dbReference type="Gene3D" id="3.90.1570.10">
    <property type="entry name" value="tt1808, chain A"/>
    <property type="match status" value="1"/>
</dbReference>
<organism evidence="2 3">
    <name type="scientific">Dactylococcopsis salina (strain PCC 8305)</name>
    <name type="common">Myxobactron salinum</name>
    <dbReference type="NCBI Taxonomy" id="13035"/>
    <lineage>
        <taxon>Bacteria</taxon>
        <taxon>Bacillati</taxon>
        <taxon>Cyanobacteriota</taxon>
        <taxon>Cyanophyceae</taxon>
        <taxon>Nodosilineales</taxon>
        <taxon>Cymatolegaceae</taxon>
        <taxon>Dactylococcopsis</taxon>
    </lineage>
</organism>
<evidence type="ECO:0000313" key="3">
    <source>
        <dbReference type="Proteomes" id="UP000010482"/>
    </source>
</evidence>
<dbReference type="RefSeq" id="WP_015229720.1">
    <property type="nucleotide sequence ID" value="NC_019780.1"/>
</dbReference>
<dbReference type="OrthoDB" id="513575at2"/>
<sequence length="191" mass="21428">MSNVITKNEKQIWTDEAFMALSEDETRYEVVAGELVDMGNSGMEHGEIGSFLGGMLALHVRREKLGTVCDSSTAFTLKSGNRRSPDVSFVAKARLQGMSRPPQGFFQGSPDLAVEILSPGNTFEGMHQKIVEYFENETKLVWVIHPKEKFVLVYHSPEPDQFLRSSDFLEGESVLLGFSLQVGELFAEWEF</sequence>
<dbReference type="PATRIC" id="fig|13035.3.peg.2368"/>
<proteinExistence type="predicted"/>
<dbReference type="AlphaFoldDB" id="K9YW57"/>
<gene>
    <name evidence="2" type="ORF">Dacsa_2086</name>
</gene>
<dbReference type="EMBL" id="CP003944">
    <property type="protein sequence ID" value="AFZ50727.1"/>
    <property type="molecule type" value="Genomic_DNA"/>
</dbReference>
<accession>K9YW57</accession>
<feature type="domain" description="Putative restriction endonuclease" evidence="1">
    <location>
        <begin position="16"/>
        <end position="182"/>
    </location>
</feature>
<keyword evidence="3" id="KW-1185">Reference proteome</keyword>
<evidence type="ECO:0000313" key="2">
    <source>
        <dbReference type="EMBL" id="AFZ50727.1"/>
    </source>
</evidence>
<dbReference type="PANTHER" id="PTHR34107">
    <property type="entry name" value="SLL0198 PROTEIN-RELATED"/>
    <property type="match status" value="1"/>
</dbReference>
<dbReference type="CDD" id="cd06260">
    <property type="entry name" value="DUF820-like"/>
    <property type="match status" value="1"/>
</dbReference>